<dbReference type="PROSITE" id="PS50949">
    <property type="entry name" value="HTH_GNTR"/>
    <property type="match status" value="1"/>
</dbReference>
<reference evidence="5 6" key="1">
    <citation type="submission" date="2024-10" db="EMBL/GenBank/DDBJ databases">
        <authorList>
            <person name="Ratan Roy A."/>
            <person name="Morales Sandoval P.H."/>
            <person name="De Los Santos Villalobos S."/>
            <person name="Chakraborty S."/>
            <person name="Mukherjee J."/>
        </authorList>
    </citation>
    <scope>NUCLEOTIDE SEQUENCE [LARGE SCALE GENOMIC DNA]</scope>
    <source>
        <strain evidence="5 6">S1</strain>
    </source>
</reference>
<evidence type="ECO:0000313" key="5">
    <source>
        <dbReference type="EMBL" id="MFE4107034.1"/>
    </source>
</evidence>
<keyword evidence="2" id="KW-0238">DNA-binding</keyword>
<gene>
    <name evidence="5" type="ORF">ACFVKH_12135</name>
</gene>
<evidence type="ECO:0000259" key="4">
    <source>
        <dbReference type="PROSITE" id="PS50949"/>
    </source>
</evidence>
<dbReference type="PANTHER" id="PTHR38445:SF9">
    <property type="entry name" value="HTH-TYPE TRANSCRIPTIONAL REPRESSOR YTRA"/>
    <property type="match status" value="1"/>
</dbReference>
<dbReference type="SUPFAM" id="SSF46785">
    <property type="entry name" value="Winged helix' DNA-binding domain"/>
    <property type="match status" value="1"/>
</dbReference>
<dbReference type="InterPro" id="IPR000524">
    <property type="entry name" value="Tscrpt_reg_HTH_GntR"/>
</dbReference>
<dbReference type="EMBL" id="JBHZOL010000075">
    <property type="protein sequence ID" value="MFE4107034.1"/>
    <property type="molecule type" value="Genomic_DNA"/>
</dbReference>
<dbReference type="InterPro" id="IPR036388">
    <property type="entry name" value="WH-like_DNA-bd_sf"/>
</dbReference>
<dbReference type="Proteomes" id="UP001600165">
    <property type="component" value="Unassembled WGS sequence"/>
</dbReference>
<dbReference type="RefSeq" id="WP_377965355.1">
    <property type="nucleotide sequence ID" value="NZ_JBHZOL010000075.1"/>
</dbReference>
<dbReference type="PRINTS" id="PR00035">
    <property type="entry name" value="HTHGNTR"/>
</dbReference>
<proteinExistence type="predicted"/>
<evidence type="ECO:0000256" key="3">
    <source>
        <dbReference type="ARBA" id="ARBA00023163"/>
    </source>
</evidence>
<keyword evidence="3" id="KW-0804">Transcription</keyword>
<dbReference type="Gene3D" id="1.10.10.10">
    <property type="entry name" value="Winged helix-like DNA-binding domain superfamily/Winged helix DNA-binding domain"/>
    <property type="match status" value="1"/>
</dbReference>
<feature type="domain" description="HTH gntR-type" evidence="4">
    <location>
        <begin position="12"/>
        <end position="80"/>
    </location>
</feature>
<dbReference type="Pfam" id="PF00392">
    <property type="entry name" value="GntR"/>
    <property type="match status" value="1"/>
</dbReference>
<name>A0ABW6II86_9CYAN</name>
<accession>A0ABW6II86</accession>
<dbReference type="CDD" id="cd07377">
    <property type="entry name" value="WHTH_GntR"/>
    <property type="match status" value="1"/>
</dbReference>
<comment type="caution">
    <text evidence="5">The sequence shown here is derived from an EMBL/GenBank/DDBJ whole genome shotgun (WGS) entry which is preliminary data.</text>
</comment>
<dbReference type="SMART" id="SM00345">
    <property type="entry name" value="HTH_GNTR"/>
    <property type="match status" value="1"/>
</dbReference>
<keyword evidence="1" id="KW-0805">Transcription regulation</keyword>
<dbReference type="InterPro" id="IPR036390">
    <property type="entry name" value="WH_DNA-bd_sf"/>
</dbReference>
<protein>
    <submittedName>
        <fullName evidence="5">GntR family transcriptional regulator</fullName>
    </submittedName>
</protein>
<evidence type="ECO:0000256" key="1">
    <source>
        <dbReference type="ARBA" id="ARBA00023015"/>
    </source>
</evidence>
<keyword evidence="6" id="KW-1185">Reference proteome</keyword>
<evidence type="ECO:0000313" key="6">
    <source>
        <dbReference type="Proteomes" id="UP001600165"/>
    </source>
</evidence>
<sequence length="328" mass="36334">MVQFHIQPESDIPASTQLYDQIWFAIASRQFPPGHRLPSTRQLAMQTGLHRNTISKVYRQLEDAGIVEAQPGSGIYVRAQGGADGAKPQSPLWDQFPKAREVVENSLDELLRQGCSLHQARELFLAEIDWRLRCSARVLVTTPRQDIGAGEMMVRELEQALQIPVQLVPLEELEGVLAQARSGTVVTSNYFLNEAEAIAGPKSVRVIPIDIYDYAAELDRLKQLPKDTSLGMVSISSGILRAAEVIAYSLRGDDILVTTAQADDAYKLKALIRSANTIFVFDQTSLPLVKEAIAEAREDLIRPPQIICSDNYVGEKSISLLKRELGLD</sequence>
<evidence type="ECO:0000256" key="2">
    <source>
        <dbReference type="ARBA" id="ARBA00023125"/>
    </source>
</evidence>
<dbReference type="PANTHER" id="PTHR38445">
    <property type="entry name" value="HTH-TYPE TRANSCRIPTIONAL REPRESSOR YTRA"/>
    <property type="match status" value="1"/>
</dbReference>
<organism evidence="5 6">
    <name type="scientific">Almyronema epifaneia S1</name>
    <dbReference type="NCBI Taxonomy" id="2991925"/>
    <lineage>
        <taxon>Bacteria</taxon>
        <taxon>Bacillati</taxon>
        <taxon>Cyanobacteriota</taxon>
        <taxon>Cyanophyceae</taxon>
        <taxon>Nodosilineales</taxon>
        <taxon>Nodosilineaceae</taxon>
        <taxon>Almyronema</taxon>
        <taxon>Almyronema epifaneia</taxon>
    </lineage>
</organism>